<dbReference type="Proteomes" id="UP000001936">
    <property type="component" value="Chromosome"/>
</dbReference>
<dbReference type="HOGENOM" id="CLU_2791048_0_0_5"/>
<dbReference type="EMBL" id="CP000133">
    <property type="protein sequence ID" value="ABC90160.1"/>
    <property type="molecule type" value="Genomic_DNA"/>
</dbReference>
<keyword evidence="1" id="KW-1133">Transmembrane helix</keyword>
<protein>
    <submittedName>
        <fullName evidence="2">Uncharacterized protein</fullName>
    </submittedName>
</protein>
<evidence type="ECO:0000313" key="3">
    <source>
        <dbReference type="Proteomes" id="UP000001936"/>
    </source>
</evidence>
<keyword evidence="3" id="KW-1185">Reference proteome</keyword>
<proteinExistence type="predicted"/>
<organism evidence="2 3">
    <name type="scientific">Rhizobium etli (strain ATCC 51251 / DSM 11541 / JCM 21823 / NBRC 15573 / CFN 42)</name>
    <dbReference type="NCBI Taxonomy" id="347834"/>
    <lineage>
        <taxon>Bacteria</taxon>
        <taxon>Pseudomonadati</taxon>
        <taxon>Pseudomonadota</taxon>
        <taxon>Alphaproteobacteria</taxon>
        <taxon>Hyphomicrobiales</taxon>
        <taxon>Rhizobiaceae</taxon>
        <taxon>Rhizobium/Agrobacterium group</taxon>
        <taxon>Rhizobium</taxon>
    </lineage>
</organism>
<dbReference type="KEGG" id="ret:RHE_CH01357"/>
<reference evidence="2 3" key="1">
    <citation type="journal article" date="2006" name="Proc. Natl. Acad. Sci. U.S.A.">
        <title>The partitioned Rhizobium etli genome: genetic and metabolic redundancy in seven interacting replicons.</title>
        <authorList>
            <person name="Gonzalez V."/>
            <person name="Santamaria R.I."/>
            <person name="Bustos P."/>
            <person name="Hernandez-Gonzalez I."/>
            <person name="Medrano-Soto A."/>
            <person name="Moreno-Hagelsieb G."/>
            <person name="Janga S.C."/>
            <person name="Ramirez M.A."/>
            <person name="Jimenez-Jacinto V."/>
            <person name="Collado-Vides J."/>
            <person name="Davila G."/>
        </authorList>
    </citation>
    <scope>NUCLEOTIDE SEQUENCE [LARGE SCALE GENOMIC DNA]</scope>
    <source>
        <strain evidence="3">ATCC 51251 / DSM 11541 / JCM 21823 / NBRC 15573 / CFN 42</strain>
    </source>
</reference>
<evidence type="ECO:0000313" key="2">
    <source>
        <dbReference type="EMBL" id="ABC90160.1"/>
    </source>
</evidence>
<keyword evidence="1" id="KW-0812">Transmembrane</keyword>
<keyword evidence="1" id="KW-0472">Membrane</keyword>
<feature type="transmembrane region" description="Helical" evidence="1">
    <location>
        <begin position="33"/>
        <end position="58"/>
    </location>
</feature>
<sequence length="68" mass="7010">MDPASGFQSIRRHNYTHHVPGPETCWGATGLSIMGALILAASCFTTSALGVFAGVLIASRAGHLTLLG</sequence>
<dbReference type="AlphaFoldDB" id="Q2KAH6"/>
<name>Q2KAH6_RHIEC</name>
<accession>Q2KAH6</accession>
<evidence type="ECO:0000256" key="1">
    <source>
        <dbReference type="SAM" id="Phobius"/>
    </source>
</evidence>
<gene>
    <name evidence="2" type="ordered locus">RHE_CH01357</name>
</gene>